<dbReference type="PIRSF" id="PIRSF037225">
    <property type="entry name" value="UCP037225"/>
    <property type="match status" value="1"/>
</dbReference>
<dbReference type="Proteomes" id="UP001520878">
    <property type="component" value="Unassembled WGS sequence"/>
</dbReference>
<dbReference type="InterPro" id="IPR017143">
    <property type="entry name" value="UCP037225"/>
</dbReference>
<name>A0ABS8G7R2_9ALTE</name>
<evidence type="ECO:0000313" key="1">
    <source>
        <dbReference type="EMBL" id="MCC2616568.1"/>
    </source>
</evidence>
<dbReference type="Pfam" id="PF14255">
    <property type="entry name" value="Zn_ribbon_21"/>
    <property type="match status" value="1"/>
</dbReference>
<evidence type="ECO:0000313" key="2">
    <source>
        <dbReference type="Proteomes" id="UP001520878"/>
    </source>
</evidence>
<dbReference type="EMBL" id="JAJEWP010000002">
    <property type="protein sequence ID" value="MCC2616568.1"/>
    <property type="molecule type" value="Genomic_DNA"/>
</dbReference>
<proteinExistence type="predicted"/>
<keyword evidence="2" id="KW-1185">Reference proteome</keyword>
<gene>
    <name evidence="1" type="ORF">LJ739_09975</name>
</gene>
<organism evidence="1 2">
    <name type="scientific">Fluctibacter halophilus</name>
    <dbReference type="NCBI Taxonomy" id="226011"/>
    <lineage>
        <taxon>Bacteria</taxon>
        <taxon>Pseudomonadati</taxon>
        <taxon>Pseudomonadota</taxon>
        <taxon>Gammaproteobacteria</taxon>
        <taxon>Alteromonadales</taxon>
        <taxon>Alteromonadaceae</taxon>
        <taxon>Fluctibacter</taxon>
    </lineage>
</organism>
<dbReference type="RefSeq" id="WP_229160028.1">
    <property type="nucleotide sequence ID" value="NZ_JAJEWP010000002.1"/>
</dbReference>
<dbReference type="SUPFAM" id="SSF57783">
    <property type="entry name" value="Zinc beta-ribbon"/>
    <property type="match status" value="1"/>
</dbReference>
<sequence length="63" mass="6821">MSVTEPLSFTCPYCMASNTLMVDPIADPGQQQIIDCQVCCQPIEVSISGKPGAYDISAHRDDE</sequence>
<comment type="caution">
    <text evidence="1">The sequence shown here is derived from an EMBL/GenBank/DDBJ whole genome shotgun (WGS) entry which is preliminary data.</text>
</comment>
<accession>A0ABS8G7R2</accession>
<protein>
    <submittedName>
        <fullName evidence="1">CPXCG motif-containing cysteine-rich protein</fullName>
    </submittedName>
</protein>
<reference evidence="1 2" key="1">
    <citation type="submission" date="2021-10" db="EMBL/GenBank/DDBJ databases">
        <title>Draft genome of Aestuariibacter halophilus JC2043.</title>
        <authorList>
            <person name="Emsley S.A."/>
            <person name="Pfannmuller K.M."/>
            <person name="Ushijima B."/>
            <person name="Saw J.H."/>
            <person name="Videau P."/>
        </authorList>
    </citation>
    <scope>NUCLEOTIDE SEQUENCE [LARGE SCALE GENOMIC DNA]</scope>
    <source>
        <strain evidence="1 2">JC2043</strain>
    </source>
</reference>
<dbReference type="InterPro" id="IPR025990">
    <property type="entry name" value="zinc_ribbon_bacterial"/>
</dbReference>